<dbReference type="PANTHER" id="PTHR46116:SF18">
    <property type="entry name" value="UBIQUITIN-CONJUGATING ENZYME E2 38 ISOFORM X1"/>
    <property type="match status" value="1"/>
</dbReference>
<evidence type="ECO:0000313" key="8">
    <source>
        <dbReference type="EMBL" id="KAJ0210876.1"/>
    </source>
</evidence>
<feature type="domain" description="UBC core" evidence="7">
    <location>
        <begin position="238"/>
        <end position="398"/>
    </location>
</feature>
<evidence type="ECO:0000256" key="2">
    <source>
        <dbReference type="ARBA" id="ARBA00022679"/>
    </source>
</evidence>
<name>A0A9R1XFE1_LACSA</name>
<feature type="compositionally biased region" description="Low complexity" evidence="6">
    <location>
        <begin position="56"/>
        <end position="67"/>
    </location>
</feature>
<keyword evidence="5" id="KW-0067">ATP-binding</keyword>
<dbReference type="PANTHER" id="PTHR46116">
    <property type="entry name" value="(E3-INDEPENDENT) E2 UBIQUITIN-CONJUGATING ENZYME"/>
    <property type="match status" value="1"/>
</dbReference>
<dbReference type="Gene3D" id="3.10.110.10">
    <property type="entry name" value="Ubiquitin Conjugating Enzyme"/>
    <property type="match status" value="1"/>
</dbReference>
<keyword evidence="9" id="KW-1185">Reference proteome</keyword>
<proteinExistence type="predicted"/>
<evidence type="ECO:0000256" key="3">
    <source>
        <dbReference type="ARBA" id="ARBA00022741"/>
    </source>
</evidence>
<dbReference type="FunFam" id="3.10.110.10:FF:000028">
    <property type="entry name" value="Probable ubiquitin-conjugating enzyme E2 23"/>
    <property type="match status" value="1"/>
</dbReference>
<evidence type="ECO:0000256" key="1">
    <source>
        <dbReference type="ARBA" id="ARBA00012486"/>
    </source>
</evidence>
<comment type="caution">
    <text evidence="8">The sequence shown here is derived from an EMBL/GenBank/DDBJ whole genome shotgun (WGS) entry which is preliminary data.</text>
</comment>
<dbReference type="EMBL" id="NBSK02000004">
    <property type="protein sequence ID" value="KAJ0210876.1"/>
    <property type="molecule type" value="Genomic_DNA"/>
</dbReference>
<feature type="region of interest" description="Disordered" evidence="6">
    <location>
        <begin position="55"/>
        <end position="103"/>
    </location>
</feature>
<dbReference type="EC" id="2.3.2.23" evidence="1"/>
<dbReference type="AlphaFoldDB" id="A0A9R1XFE1"/>
<sequence length="484" mass="53602">MEVAIEGLDSDVSILKKVKHDELLSTTIALCEQGETFGSNTLGLYVVSKEVLNPTSEGGSSVSLSSGNINSDTSYHDDDNEGDDMVDEEEEEEEDDAFDYDDDGDYMFENIEEEEEDHYLSMQAQFDNVDLPPGVEASFSWLKDPVPSTSVTGGASYTGAMDPQKIQEISISKGKDVASSSSTVVQEAVSGSVEKKEEVVEVESMKKFEEFKLFDIVNDYSDHHFNSAGFQGQQPPKSWTKKIQDEWKILEKDLPDSIFVRAYETRMDLLRAVMIGPAGTPYHDGLFVFDVHFPPNYPDIPPMVYYYSGGLRLNPNLYDCGKVCLSLLNTWTGKGNEKWMPKKSTMLQVLVSIQALILNANPFFNEPGYDNMYTGAEGEKKSRTYNEEIFILSLKTMMYTLRRPPKHFEELVAGHFRTRAHAILSACRGYMEGVPVGGGGGGLIGEGGSKSFKAAVGKMLNGLVSNFTRYGATGCDQYLPLPPL</sequence>
<dbReference type="GO" id="GO:0061631">
    <property type="term" value="F:ubiquitin conjugating enzyme activity"/>
    <property type="evidence" value="ECO:0000318"/>
    <property type="project" value="GO_Central"/>
</dbReference>
<dbReference type="Pfam" id="PF00179">
    <property type="entry name" value="UQ_con"/>
    <property type="match status" value="1"/>
</dbReference>
<keyword evidence="4" id="KW-0833">Ubl conjugation pathway</keyword>
<dbReference type="SUPFAM" id="SSF54495">
    <property type="entry name" value="UBC-like"/>
    <property type="match status" value="1"/>
</dbReference>
<organism evidence="8 9">
    <name type="scientific">Lactuca sativa</name>
    <name type="common">Garden lettuce</name>
    <dbReference type="NCBI Taxonomy" id="4236"/>
    <lineage>
        <taxon>Eukaryota</taxon>
        <taxon>Viridiplantae</taxon>
        <taxon>Streptophyta</taxon>
        <taxon>Embryophyta</taxon>
        <taxon>Tracheophyta</taxon>
        <taxon>Spermatophyta</taxon>
        <taxon>Magnoliopsida</taxon>
        <taxon>eudicotyledons</taxon>
        <taxon>Gunneridae</taxon>
        <taxon>Pentapetalae</taxon>
        <taxon>asterids</taxon>
        <taxon>campanulids</taxon>
        <taxon>Asterales</taxon>
        <taxon>Asteraceae</taxon>
        <taxon>Cichorioideae</taxon>
        <taxon>Cichorieae</taxon>
        <taxon>Lactucinae</taxon>
        <taxon>Lactuca</taxon>
    </lineage>
</organism>
<feature type="compositionally biased region" description="Acidic residues" evidence="6">
    <location>
        <begin position="78"/>
        <end position="103"/>
    </location>
</feature>
<dbReference type="CDD" id="cd23837">
    <property type="entry name" value="UBCc_UBE2O"/>
    <property type="match status" value="1"/>
</dbReference>
<evidence type="ECO:0000259" key="7">
    <source>
        <dbReference type="PROSITE" id="PS50127"/>
    </source>
</evidence>
<protein>
    <recommendedName>
        <fullName evidence="1">E2 ubiquitin-conjugating enzyme</fullName>
        <ecNumber evidence="1">2.3.2.23</ecNumber>
    </recommendedName>
</protein>
<reference evidence="8 9" key="1">
    <citation type="journal article" date="2017" name="Nat. Commun.">
        <title>Genome assembly with in vitro proximity ligation data and whole-genome triplication in lettuce.</title>
        <authorList>
            <person name="Reyes-Chin-Wo S."/>
            <person name="Wang Z."/>
            <person name="Yang X."/>
            <person name="Kozik A."/>
            <person name="Arikit S."/>
            <person name="Song C."/>
            <person name="Xia L."/>
            <person name="Froenicke L."/>
            <person name="Lavelle D.O."/>
            <person name="Truco M.J."/>
            <person name="Xia R."/>
            <person name="Zhu S."/>
            <person name="Xu C."/>
            <person name="Xu H."/>
            <person name="Xu X."/>
            <person name="Cox K."/>
            <person name="Korf I."/>
            <person name="Meyers B.C."/>
            <person name="Michelmore R.W."/>
        </authorList>
    </citation>
    <scope>NUCLEOTIDE SEQUENCE [LARGE SCALE GENOMIC DNA]</scope>
    <source>
        <strain evidence="9">cv. Salinas</strain>
        <tissue evidence="8">Seedlings</tissue>
    </source>
</reference>
<evidence type="ECO:0000256" key="4">
    <source>
        <dbReference type="ARBA" id="ARBA00022786"/>
    </source>
</evidence>
<dbReference type="InterPro" id="IPR000608">
    <property type="entry name" value="UBC"/>
</dbReference>
<evidence type="ECO:0000256" key="6">
    <source>
        <dbReference type="SAM" id="MobiDB-lite"/>
    </source>
</evidence>
<dbReference type="GO" id="GO:0005524">
    <property type="term" value="F:ATP binding"/>
    <property type="evidence" value="ECO:0007669"/>
    <property type="project" value="UniProtKB-KW"/>
</dbReference>
<keyword evidence="3" id="KW-0547">Nucleotide-binding</keyword>
<dbReference type="SMART" id="SM00212">
    <property type="entry name" value="UBCc"/>
    <property type="match status" value="1"/>
</dbReference>
<dbReference type="InterPro" id="IPR016135">
    <property type="entry name" value="UBQ-conjugating_enzyme/RWD"/>
</dbReference>
<evidence type="ECO:0000313" key="9">
    <source>
        <dbReference type="Proteomes" id="UP000235145"/>
    </source>
</evidence>
<dbReference type="Proteomes" id="UP000235145">
    <property type="component" value="Unassembled WGS sequence"/>
</dbReference>
<keyword evidence="2" id="KW-0808">Transferase</keyword>
<evidence type="ECO:0000256" key="5">
    <source>
        <dbReference type="ARBA" id="ARBA00022840"/>
    </source>
</evidence>
<gene>
    <name evidence="8" type="ORF">LSAT_V11C400182980</name>
</gene>
<accession>A0A9R1XFE1</accession>
<dbReference type="PROSITE" id="PS50127">
    <property type="entry name" value="UBC_2"/>
    <property type="match status" value="1"/>
</dbReference>